<dbReference type="InterPro" id="IPR001584">
    <property type="entry name" value="Integrase_cat-core"/>
</dbReference>
<reference evidence="3" key="1">
    <citation type="submission" date="2023-04" db="EMBL/GenBank/DDBJ databases">
        <title>Phytophthora fragariaefolia NBRC 109709.</title>
        <authorList>
            <person name="Ichikawa N."/>
            <person name="Sato H."/>
            <person name="Tonouchi N."/>
        </authorList>
    </citation>
    <scope>NUCLEOTIDE SEQUENCE</scope>
    <source>
        <strain evidence="3">NBRC 109709</strain>
    </source>
</reference>
<dbReference type="Proteomes" id="UP001165121">
    <property type="component" value="Unassembled WGS sequence"/>
</dbReference>
<gene>
    <name evidence="3" type="ORF">Pfra01_000260900</name>
</gene>
<comment type="caution">
    <text evidence="3">The sequence shown here is derived from an EMBL/GenBank/DDBJ whole genome shotgun (WGS) entry which is preliminary data.</text>
</comment>
<feature type="domain" description="Integrase catalytic" evidence="2">
    <location>
        <begin position="54"/>
        <end position="166"/>
    </location>
</feature>
<evidence type="ECO:0000313" key="4">
    <source>
        <dbReference type="Proteomes" id="UP001165121"/>
    </source>
</evidence>
<organism evidence="3 4">
    <name type="scientific">Phytophthora fragariaefolia</name>
    <dbReference type="NCBI Taxonomy" id="1490495"/>
    <lineage>
        <taxon>Eukaryota</taxon>
        <taxon>Sar</taxon>
        <taxon>Stramenopiles</taxon>
        <taxon>Oomycota</taxon>
        <taxon>Peronosporomycetes</taxon>
        <taxon>Peronosporales</taxon>
        <taxon>Peronosporaceae</taxon>
        <taxon>Phytophthora</taxon>
    </lineage>
</organism>
<feature type="region of interest" description="Disordered" evidence="1">
    <location>
        <begin position="1"/>
        <end position="30"/>
    </location>
</feature>
<dbReference type="Gene3D" id="3.30.420.10">
    <property type="entry name" value="Ribonuclease H-like superfamily/Ribonuclease H"/>
    <property type="match status" value="1"/>
</dbReference>
<accession>A0A9W6TX31</accession>
<dbReference type="PANTHER" id="PTHR37984:SF5">
    <property type="entry name" value="PROTEIN NYNRIN-LIKE"/>
    <property type="match status" value="1"/>
</dbReference>
<dbReference type="PANTHER" id="PTHR37984">
    <property type="entry name" value="PROTEIN CBG26694"/>
    <property type="match status" value="1"/>
</dbReference>
<protein>
    <submittedName>
        <fullName evidence="3">Unnamed protein product</fullName>
    </submittedName>
</protein>
<dbReference type="GO" id="GO:0003676">
    <property type="term" value="F:nucleic acid binding"/>
    <property type="evidence" value="ECO:0007669"/>
    <property type="project" value="InterPro"/>
</dbReference>
<name>A0A9W6TX31_9STRA</name>
<dbReference type="AlphaFoldDB" id="A0A9W6TX31"/>
<dbReference type="EMBL" id="BSXT01000210">
    <property type="protein sequence ID" value="GMF20869.1"/>
    <property type="molecule type" value="Genomic_DNA"/>
</dbReference>
<dbReference type="SUPFAM" id="SSF53098">
    <property type="entry name" value="Ribonuclease H-like"/>
    <property type="match status" value="1"/>
</dbReference>
<dbReference type="GO" id="GO:0015074">
    <property type="term" value="P:DNA integration"/>
    <property type="evidence" value="ECO:0007669"/>
    <property type="project" value="InterPro"/>
</dbReference>
<evidence type="ECO:0000313" key="3">
    <source>
        <dbReference type="EMBL" id="GMF20869.1"/>
    </source>
</evidence>
<sequence>MKIFGADTKASRAHSRSRDQSFTGGRARMPQSKISSASVWIAPAARGALRILDRHLGPFELASMDFVTHMPKSYRGKTFLLLFQDSFSGFVICKPMSSTTAQSGAEAYEECGFRRVGASSMLRHDQDPRFMSVVFSLFRALLGSKLRVTLAYRPQTKGQQERSVQTEIHDDFRVKFKVEDSGYRVNRWVHVSRLKPRALFPKRPEEAIEIAENDAFDAALLPEDSWEPDEEIGEYGVERILDN</sequence>
<evidence type="ECO:0000256" key="1">
    <source>
        <dbReference type="SAM" id="MobiDB-lite"/>
    </source>
</evidence>
<dbReference type="PROSITE" id="PS50994">
    <property type="entry name" value="INTEGRASE"/>
    <property type="match status" value="1"/>
</dbReference>
<evidence type="ECO:0000259" key="2">
    <source>
        <dbReference type="PROSITE" id="PS50994"/>
    </source>
</evidence>
<dbReference type="InterPro" id="IPR050951">
    <property type="entry name" value="Retrovirus_Pol_polyprotein"/>
</dbReference>
<proteinExistence type="predicted"/>
<keyword evidence="4" id="KW-1185">Reference proteome</keyword>
<dbReference type="OrthoDB" id="114011at2759"/>
<dbReference type="InterPro" id="IPR012337">
    <property type="entry name" value="RNaseH-like_sf"/>
</dbReference>
<dbReference type="InterPro" id="IPR036397">
    <property type="entry name" value="RNaseH_sf"/>
</dbReference>